<dbReference type="AlphaFoldDB" id="T1GIT0"/>
<keyword evidence="3" id="KW-1185">Reference proteome</keyword>
<organism evidence="2 3">
    <name type="scientific">Megaselia scalaris</name>
    <name type="common">Humpbacked fly</name>
    <name type="synonym">Phora scalaris</name>
    <dbReference type="NCBI Taxonomy" id="36166"/>
    <lineage>
        <taxon>Eukaryota</taxon>
        <taxon>Metazoa</taxon>
        <taxon>Ecdysozoa</taxon>
        <taxon>Arthropoda</taxon>
        <taxon>Hexapoda</taxon>
        <taxon>Insecta</taxon>
        <taxon>Pterygota</taxon>
        <taxon>Neoptera</taxon>
        <taxon>Endopterygota</taxon>
        <taxon>Diptera</taxon>
        <taxon>Brachycera</taxon>
        <taxon>Muscomorpha</taxon>
        <taxon>Platypezoidea</taxon>
        <taxon>Phoridae</taxon>
        <taxon>Megaseliini</taxon>
        <taxon>Megaselia</taxon>
    </lineage>
</organism>
<dbReference type="EnsemblMetazoa" id="MESCA003365-RA">
    <property type="protein sequence ID" value="MESCA003365-PA"/>
    <property type="gene ID" value="MESCA003365"/>
</dbReference>
<keyword evidence="1" id="KW-0732">Signal</keyword>
<dbReference type="HOGENOM" id="CLU_1736038_0_0_1"/>
<dbReference type="EMBL" id="CAQQ02023053">
    <property type="status" value="NOT_ANNOTATED_CDS"/>
    <property type="molecule type" value="Genomic_DNA"/>
</dbReference>
<sequence length="151" mass="17248">MTSLMSLDGMLNRLIALNSLFLCGVSYAEKEEIWTKGVSVWRSNNKFASKKSEYGNNLEERFTYINVNKFFQVVGSDESLVGSYCDMDRKAGIYYCTSPKARGILAWDIKKPFNFRLVVRNNELLEYPGILRIVEYVKGETEVVTSTSNII</sequence>
<feature type="signal peptide" evidence="1">
    <location>
        <begin position="1"/>
        <end position="28"/>
    </location>
</feature>
<evidence type="ECO:0000313" key="2">
    <source>
        <dbReference type="EnsemblMetazoa" id="MESCA003365-PA"/>
    </source>
</evidence>
<dbReference type="EMBL" id="CAQQ02023054">
    <property type="status" value="NOT_ANNOTATED_CDS"/>
    <property type="molecule type" value="Genomic_DNA"/>
</dbReference>
<name>T1GIT0_MEGSC</name>
<proteinExistence type="predicted"/>
<protein>
    <recommendedName>
        <fullName evidence="4">Bee-milk protein</fullName>
    </recommendedName>
</protein>
<evidence type="ECO:0000313" key="3">
    <source>
        <dbReference type="Proteomes" id="UP000015102"/>
    </source>
</evidence>
<feature type="chain" id="PRO_5004588339" description="Bee-milk protein" evidence="1">
    <location>
        <begin position="29"/>
        <end position="151"/>
    </location>
</feature>
<accession>T1GIT0</accession>
<reference evidence="2" key="2">
    <citation type="submission" date="2015-06" db="UniProtKB">
        <authorList>
            <consortium name="EnsemblMetazoa"/>
        </authorList>
    </citation>
    <scope>IDENTIFICATION</scope>
</reference>
<evidence type="ECO:0008006" key="4">
    <source>
        <dbReference type="Google" id="ProtNLM"/>
    </source>
</evidence>
<reference evidence="3" key="1">
    <citation type="submission" date="2013-02" db="EMBL/GenBank/DDBJ databases">
        <authorList>
            <person name="Hughes D."/>
        </authorList>
    </citation>
    <scope>NUCLEOTIDE SEQUENCE</scope>
    <source>
        <strain>Durham</strain>
        <strain evidence="3">NC isolate 2 -- Noor lab</strain>
    </source>
</reference>
<dbReference type="Proteomes" id="UP000015102">
    <property type="component" value="Unassembled WGS sequence"/>
</dbReference>
<evidence type="ECO:0000256" key="1">
    <source>
        <dbReference type="SAM" id="SignalP"/>
    </source>
</evidence>